<evidence type="ECO:0000256" key="1">
    <source>
        <dbReference type="SAM" id="MobiDB-lite"/>
    </source>
</evidence>
<reference evidence="4" key="1">
    <citation type="journal article" date="2014" name="Int. J. Syst. Evol. Microbiol.">
        <title>Complete genome sequence of Corynebacterium casei LMG S-19264T (=DSM 44701T), isolated from a smear-ripened cheese.</title>
        <authorList>
            <consortium name="US DOE Joint Genome Institute (JGI-PGF)"/>
            <person name="Walter F."/>
            <person name="Albersmeier A."/>
            <person name="Kalinowski J."/>
            <person name="Ruckert C."/>
        </authorList>
    </citation>
    <scope>NUCLEOTIDE SEQUENCE</scope>
    <source>
        <strain evidence="4">CGMCC 1.15478</strain>
    </source>
</reference>
<keyword evidence="2" id="KW-1133">Transmembrane helix</keyword>
<accession>A0A916U7Y0</accession>
<gene>
    <name evidence="4" type="ORF">GCM10011410_12230</name>
</gene>
<dbReference type="Pfam" id="PF07553">
    <property type="entry name" value="Lipoprotein_Ltp"/>
    <property type="match status" value="2"/>
</dbReference>
<keyword evidence="2" id="KW-0812">Transmembrane</keyword>
<dbReference type="InterPro" id="IPR036388">
    <property type="entry name" value="WH-like_DNA-bd_sf"/>
</dbReference>
<feature type="region of interest" description="Disordered" evidence="1">
    <location>
        <begin position="52"/>
        <end position="111"/>
    </location>
</feature>
<organism evidence="4 5">
    <name type="scientific">Hoyosella rhizosphaerae</name>
    <dbReference type="NCBI Taxonomy" id="1755582"/>
    <lineage>
        <taxon>Bacteria</taxon>
        <taxon>Bacillati</taxon>
        <taxon>Actinomycetota</taxon>
        <taxon>Actinomycetes</taxon>
        <taxon>Mycobacteriales</taxon>
        <taxon>Hoyosellaceae</taxon>
        <taxon>Hoyosella</taxon>
    </lineage>
</organism>
<dbReference type="RefSeq" id="WP_188671575.1">
    <property type="nucleotide sequence ID" value="NZ_BMJH01000001.1"/>
</dbReference>
<keyword evidence="5" id="KW-1185">Reference proteome</keyword>
<dbReference type="AlphaFoldDB" id="A0A916U7Y0"/>
<dbReference type="Gene3D" id="1.10.10.10">
    <property type="entry name" value="Winged helix-like DNA-binding domain superfamily/Winged helix DNA-binding domain"/>
    <property type="match status" value="2"/>
</dbReference>
<reference evidence="4" key="2">
    <citation type="submission" date="2020-09" db="EMBL/GenBank/DDBJ databases">
        <authorList>
            <person name="Sun Q."/>
            <person name="Zhou Y."/>
        </authorList>
    </citation>
    <scope>NUCLEOTIDE SEQUENCE</scope>
    <source>
        <strain evidence="4">CGMCC 1.15478</strain>
    </source>
</reference>
<protein>
    <recommendedName>
        <fullName evidence="3">Putative host cell surface-exposed lipoprotein Ltp-like HTH region domain-containing protein</fullName>
    </recommendedName>
</protein>
<sequence>MTEPHQQPAYGYADPQQTPPPAKGKRKKWPWVVGIIAAFILLAAIFGGEEDQDTQNAAGVGEPVVEDAQPAPGTASEPALEPAPAPAEQPVVDPAPAQQAEPENTGATRAQQNAIRSAQSYLAYTGFSRTGLIDQLLYEDYSAEDAEFAVSHLERNDKVDWNAEAAESAESYLAYTSFSRQGLIDQLIYEGFTPSQAEYGVTAVGY</sequence>
<dbReference type="InterPro" id="IPR011434">
    <property type="entry name" value="Ltp-like_HTH"/>
</dbReference>
<evidence type="ECO:0000256" key="2">
    <source>
        <dbReference type="SAM" id="Phobius"/>
    </source>
</evidence>
<evidence type="ECO:0000259" key="3">
    <source>
        <dbReference type="Pfam" id="PF07553"/>
    </source>
</evidence>
<feature type="region of interest" description="Disordered" evidence="1">
    <location>
        <begin position="1"/>
        <end position="27"/>
    </location>
</feature>
<feature type="transmembrane region" description="Helical" evidence="2">
    <location>
        <begin position="29"/>
        <end position="48"/>
    </location>
</feature>
<feature type="compositionally biased region" description="Low complexity" evidence="1">
    <location>
        <begin position="88"/>
        <end position="103"/>
    </location>
</feature>
<comment type="caution">
    <text evidence="4">The sequence shown here is derived from an EMBL/GenBank/DDBJ whole genome shotgun (WGS) entry which is preliminary data.</text>
</comment>
<evidence type="ECO:0000313" key="5">
    <source>
        <dbReference type="Proteomes" id="UP000641514"/>
    </source>
</evidence>
<feature type="domain" description="Putative host cell surface-exposed lipoprotein Ltp-like HTH region" evidence="3">
    <location>
        <begin position="111"/>
        <end position="153"/>
    </location>
</feature>
<name>A0A916U7Y0_9ACTN</name>
<evidence type="ECO:0000313" key="4">
    <source>
        <dbReference type="EMBL" id="GGC61349.1"/>
    </source>
</evidence>
<keyword evidence="2" id="KW-0472">Membrane</keyword>
<dbReference type="EMBL" id="BMJH01000001">
    <property type="protein sequence ID" value="GGC61349.1"/>
    <property type="molecule type" value="Genomic_DNA"/>
</dbReference>
<proteinExistence type="predicted"/>
<dbReference type="Proteomes" id="UP000641514">
    <property type="component" value="Unassembled WGS sequence"/>
</dbReference>
<feature type="domain" description="Putative host cell surface-exposed lipoprotein Ltp-like HTH region" evidence="3">
    <location>
        <begin position="160"/>
        <end position="203"/>
    </location>
</feature>